<feature type="chain" id="PRO_5039241512" description="Outer membrane lipoprotein-sorting protein" evidence="1">
    <location>
        <begin position="19"/>
        <end position="217"/>
    </location>
</feature>
<feature type="signal peptide" evidence="1">
    <location>
        <begin position="1"/>
        <end position="18"/>
    </location>
</feature>
<keyword evidence="1" id="KW-0732">Signal</keyword>
<protein>
    <recommendedName>
        <fullName evidence="4">Outer membrane lipoprotein-sorting protein</fullName>
    </recommendedName>
</protein>
<name>C0GKP3_DETAL</name>
<evidence type="ECO:0000256" key="1">
    <source>
        <dbReference type="SAM" id="SignalP"/>
    </source>
</evidence>
<keyword evidence="3" id="KW-1185">Reference proteome</keyword>
<proteinExistence type="predicted"/>
<dbReference type="PROSITE" id="PS51257">
    <property type="entry name" value="PROKAR_LIPOPROTEIN"/>
    <property type="match status" value="1"/>
</dbReference>
<reference evidence="2 3" key="1">
    <citation type="submission" date="2009-02" db="EMBL/GenBank/DDBJ databases">
        <title>Sequencing of the draft genome and assembly of Dethiobacter alkaliphilus AHT 1.</title>
        <authorList>
            <consortium name="US DOE Joint Genome Institute (JGI-PGF)"/>
            <person name="Lucas S."/>
            <person name="Copeland A."/>
            <person name="Lapidus A."/>
            <person name="Glavina del Rio T."/>
            <person name="Dalin E."/>
            <person name="Tice H."/>
            <person name="Bruce D."/>
            <person name="Goodwin L."/>
            <person name="Pitluck S."/>
            <person name="Larimer F."/>
            <person name="Land M.L."/>
            <person name="Hauser L."/>
            <person name="Muyzer G."/>
        </authorList>
    </citation>
    <scope>NUCLEOTIDE SEQUENCE [LARGE SCALE GENOMIC DNA]</scope>
    <source>
        <strain evidence="2 3">AHT 1</strain>
    </source>
</reference>
<dbReference type="Proteomes" id="UP000006443">
    <property type="component" value="Unassembled WGS sequence"/>
</dbReference>
<accession>C0GKP3</accession>
<dbReference type="Gene3D" id="2.50.20.10">
    <property type="entry name" value="Lipoprotein localisation LolA/LolB/LppX"/>
    <property type="match status" value="1"/>
</dbReference>
<organism evidence="2 3">
    <name type="scientific">Dethiobacter alkaliphilus AHT 1</name>
    <dbReference type="NCBI Taxonomy" id="555088"/>
    <lineage>
        <taxon>Bacteria</taxon>
        <taxon>Bacillati</taxon>
        <taxon>Bacillota</taxon>
        <taxon>Dethiobacteria</taxon>
        <taxon>Dethiobacterales</taxon>
        <taxon>Dethiobacteraceae</taxon>
        <taxon>Dethiobacter</taxon>
    </lineage>
</organism>
<dbReference type="PANTHER" id="PTHR37507:SF2">
    <property type="entry name" value="SPORULATION PROTEIN YDCC"/>
    <property type="match status" value="1"/>
</dbReference>
<dbReference type="eggNOG" id="COG2834">
    <property type="taxonomic scope" value="Bacteria"/>
</dbReference>
<dbReference type="STRING" id="555088.DealDRAFT_3052"/>
<dbReference type="RefSeq" id="WP_008519079.1">
    <property type="nucleotide sequence ID" value="NZ_ACJM01000026.1"/>
</dbReference>
<dbReference type="InterPro" id="IPR052944">
    <property type="entry name" value="Sporulation_related"/>
</dbReference>
<gene>
    <name evidence="2" type="ORF">DealDRAFT_3052</name>
</gene>
<evidence type="ECO:0000313" key="2">
    <source>
        <dbReference type="EMBL" id="EEG76065.1"/>
    </source>
</evidence>
<dbReference type="EMBL" id="ACJM01000026">
    <property type="protein sequence ID" value="EEG76065.1"/>
    <property type="molecule type" value="Genomic_DNA"/>
</dbReference>
<evidence type="ECO:0008006" key="4">
    <source>
        <dbReference type="Google" id="ProtNLM"/>
    </source>
</evidence>
<dbReference type="AlphaFoldDB" id="C0GKP3"/>
<comment type="caution">
    <text evidence="2">The sequence shown here is derived from an EMBL/GenBank/DDBJ whole genome shotgun (WGS) entry which is preliminary data.</text>
</comment>
<sequence length="217" mass="25041">MKIKLPVLTVILALIFLAAGCSQPPEEGTLDYVLENVRNNSIDTFTGVMEISSEMDGKTMETITYIWYAGGRSRTESVDEEQHKQITIFDGTDSWIISDYDLSYVTVIREPSGFDMFDFTNFGEPYELSYRGTETVEGRRAHGVEGVLEKDGFKEEVTWWVDAETWLPFISENRTDLYTGKLIFRDIRINKEVDESLLEYTPPEDVYVHEIFPEDRQ</sequence>
<dbReference type="PANTHER" id="PTHR37507">
    <property type="entry name" value="SPORULATION PROTEIN YDCC"/>
    <property type="match status" value="1"/>
</dbReference>
<evidence type="ECO:0000313" key="3">
    <source>
        <dbReference type="Proteomes" id="UP000006443"/>
    </source>
</evidence>
<dbReference type="OrthoDB" id="2826849at2"/>